<proteinExistence type="inferred from homology"/>
<sequence length="330" mass="38529">MQSPLNTDDSIGQNNFYQMADYIQSPNQTSCLDILETQVGIFVQQRFEFFQVMIGITTQCKIFTRVQTPNVFRVYAANDQGQQIEEKELFKYKKKSSACARLTLGPPYRPFEMFVSNYWCKDFQPNMDQLFQENSDRIVFRFDRQYACTCCCLNRLLYLIIQNKSLGYIIQPYYCFTLGCHIYDSQDKLKQIIEGSCCQCYFCVDVHAVINVIKLILIQKLQSKQLNQLLKVVAPMKKQIKGCCQNWANITDNIFVVFPQNASKEDKTLILAATIFLITCILRIKMVHNHQIESNDYYSIKSIVYHIQLIILSLNLNQQNPIKIVLFIDY</sequence>
<dbReference type="PANTHER" id="PTHR23248:SF9">
    <property type="entry name" value="PHOSPHOLIPID SCRAMBLASE"/>
    <property type="match status" value="1"/>
</dbReference>
<dbReference type="GO" id="GO:0017128">
    <property type="term" value="F:phospholipid scramblase activity"/>
    <property type="evidence" value="ECO:0007669"/>
    <property type="project" value="InterPro"/>
</dbReference>
<comment type="similarity">
    <text evidence="1 2">Belongs to the phospholipid scramblase family.</text>
</comment>
<name>A0A8S1WRV8_9CILI</name>
<keyword evidence="4" id="KW-1185">Reference proteome</keyword>
<dbReference type="Pfam" id="PF03803">
    <property type="entry name" value="Scramblase"/>
    <property type="match status" value="1"/>
</dbReference>
<evidence type="ECO:0000313" key="4">
    <source>
        <dbReference type="Proteomes" id="UP000689195"/>
    </source>
</evidence>
<dbReference type="PANTHER" id="PTHR23248">
    <property type="entry name" value="PHOSPHOLIPID SCRAMBLASE-RELATED"/>
    <property type="match status" value="1"/>
</dbReference>
<dbReference type="InterPro" id="IPR005552">
    <property type="entry name" value="Scramblase"/>
</dbReference>
<organism evidence="3 4">
    <name type="scientific">Paramecium pentaurelia</name>
    <dbReference type="NCBI Taxonomy" id="43138"/>
    <lineage>
        <taxon>Eukaryota</taxon>
        <taxon>Sar</taxon>
        <taxon>Alveolata</taxon>
        <taxon>Ciliophora</taxon>
        <taxon>Intramacronucleata</taxon>
        <taxon>Oligohymenophorea</taxon>
        <taxon>Peniculida</taxon>
        <taxon>Parameciidae</taxon>
        <taxon>Paramecium</taxon>
    </lineage>
</organism>
<evidence type="ECO:0000256" key="2">
    <source>
        <dbReference type="RuleBase" id="RU363116"/>
    </source>
</evidence>
<dbReference type="AlphaFoldDB" id="A0A8S1WRV8"/>
<gene>
    <name evidence="3" type="ORF">PPENT_87.1.T1010166</name>
</gene>
<protein>
    <recommendedName>
        <fullName evidence="2">Phospholipid scramblase</fullName>
    </recommendedName>
</protein>
<accession>A0A8S1WRV8</accession>
<evidence type="ECO:0000313" key="3">
    <source>
        <dbReference type="EMBL" id="CAD8192453.1"/>
    </source>
</evidence>
<reference evidence="3" key="1">
    <citation type="submission" date="2021-01" db="EMBL/GenBank/DDBJ databases">
        <authorList>
            <consortium name="Genoscope - CEA"/>
            <person name="William W."/>
        </authorList>
    </citation>
    <scope>NUCLEOTIDE SEQUENCE</scope>
</reference>
<comment type="caution">
    <text evidence="3">The sequence shown here is derived from an EMBL/GenBank/DDBJ whole genome shotgun (WGS) entry which is preliminary data.</text>
</comment>
<dbReference type="GO" id="GO:0005886">
    <property type="term" value="C:plasma membrane"/>
    <property type="evidence" value="ECO:0007669"/>
    <property type="project" value="TreeGrafter"/>
</dbReference>
<dbReference type="EMBL" id="CAJJDO010000101">
    <property type="protein sequence ID" value="CAD8192453.1"/>
    <property type="molecule type" value="Genomic_DNA"/>
</dbReference>
<dbReference type="OrthoDB" id="444338at2759"/>
<evidence type="ECO:0000256" key="1">
    <source>
        <dbReference type="ARBA" id="ARBA00005350"/>
    </source>
</evidence>
<dbReference type="Proteomes" id="UP000689195">
    <property type="component" value="Unassembled WGS sequence"/>
</dbReference>